<keyword evidence="1" id="KW-0472">Membrane</keyword>
<evidence type="ECO:0000256" key="1">
    <source>
        <dbReference type="SAM" id="Phobius"/>
    </source>
</evidence>
<gene>
    <name evidence="2" type="ORF">A4R35_20510</name>
</gene>
<dbReference type="EMBL" id="MCIF01000002">
    <property type="protein sequence ID" value="RAQ97933.1"/>
    <property type="molecule type" value="Genomic_DNA"/>
</dbReference>
<name>A0A328VQH1_9CHLR</name>
<dbReference type="AlphaFoldDB" id="A0A328VQH1"/>
<proteinExistence type="predicted"/>
<evidence type="ECO:0000313" key="3">
    <source>
        <dbReference type="Proteomes" id="UP000248706"/>
    </source>
</evidence>
<dbReference type="Proteomes" id="UP000248706">
    <property type="component" value="Unassembled WGS sequence"/>
</dbReference>
<evidence type="ECO:0000313" key="2">
    <source>
        <dbReference type="EMBL" id="RAQ97933.1"/>
    </source>
</evidence>
<accession>A0A328VQH1</accession>
<reference evidence="2 3" key="1">
    <citation type="submission" date="2016-08" db="EMBL/GenBank/DDBJ databases">
        <title>Analysis of Carbohydrate Active Enzymes in Thermogemmatispora T81 Reveals Carbohydrate Degradation Ability.</title>
        <authorList>
            <person name="Tomazini A."/>
            <person name="Lal S."/>
            <person name="Stott M."/>
            <person name="Henrissat B."/>
            <person name="Polikarpov I."/>
            <person name="Sparling R."/>
            <person name="Levin D.B."/>
        </authorList>
    </citation>
    <scope>NUCLEOTIDE SEQUENCE [LARGE SCALE GENOMIC DNA]</scope>
    <source>
        <strain evidence="2 3">T81</strain>
    </source>
</reference>
<sequence length="65" mass="6607">MLLNWAGTGCSSAVLSVLPGSFFFLFLPADCVTAVSNLATGDTGVLAALQTSSPRLTWPASCSLA</sequence>
<keyword evidence="1" id="KW-0812">Transmembrane</keyword>
<keyword evidence="1" id="KW-1133">Transmembrane helix</keyword>
<feature type="transmembrane region" description="Helical" evidence="1">
    <location>
        <begin position="6"/>
        <end position="27"/>
    </location>
</feature>
<comment type="caution">
    <text evidence="2">The sequence shown here is derived from an EMBL/GenBank/DDBJ whole genome shotgun (WGS) entry which is preliminary data.</text>
</comment>
<organism evidence="2 3">
    <name type="scientific">Thermogemmatispora tikiterensis</name>
    <dbReference type="NCBI Taxonomy" id="1825093"/>
    <lineage>
        <taxon>Bacteria</taxon>
        <taxon>Bacillati</taxon>
        <taxon>Chloroflexota</taxon>
        <taxon>Ktedonobacteria</taxon>
        <taxon>Thermogemmatisporales</taxon>
        <taxon>Thermogemmatisporaceae</taxon>
        <taxon>Thermogemmatispora</taxon>
    </lineage>
</organism>
<protein>
    <submittedName>
        <fullName evidence="2">Uncharacterized protein</fullName>
    </submittedName>
</protein>
<keyword evidence="3" id="KW-1185">Reference proteome</keyword>